<sequence length="153" mass="17771">MATVFWDTQGVILVDFLSRGETANSDSCIDTLKILRARILRVRPDMDIGNVLLLHDNARPHTSIRTKETIASFWWTILTHQSNSPDLAPSSYYLFCHMKQGLRGKHYENDEEVKNAVKKWLKEQPRHFYKAGIHAFVKRWNVALERGCDCIEK</sequence>
<dbReference type="PANTHER" id="PTHR46060">
    <property type="entry name" value="MARINER MOS1 TRANSPOSASE-LIKE PROTEIN"/>
    <property type="match status" value="1"/>
</dbReference>
<dbReference type="Proteomes" id="UP000762676">
    <property type="component" value="Unassembled WGS sequence"/>
</dbReference>
<dbReference type="GO" id="GO:0003676">
    <property type="term" value="F:nucleic acid binding"/>
    <property type="evidence" value="ECO:0007669"/>
    <property type="project" value="InterPro"/>
</dbReference>
<keyword evidence="2" id="KW-1185">Reference proteome</keyword>
<evidence type="ECO:0000313" key="1">
    <source>
        <dbReference type="EMBL" id="GFS23598.1"/>
    </source>
</evidence>
<comment type="caution">
    <text evidence="1">The sequence shown here is derived from an EMBL/GenBank/DDBJ whole genome shotgun (WGS) entry which is preliminary data.</text>
</comment>
<evidence type="ECO:0000313" key="2">
    <source>
        <dbReference type="Proteomes" id="UP000762676"/>
    </source>
</evidence>
<dbReference type="Pfam" id="PF01359">
    <property type="entry name" value="Transposase_1"/>
    <property type="match status" value="1"/>
</dbReference>
<dbReference type="InterPro" id="IPR001888">
    <property type="entry name" value="Transposase_1"/>
</dbReference>
<dbReference type="Gene3D" id="3.30.420.10">
    <property type="entry name" value="Ribonuclease H-like superfamily/Ribonuclease H"/>
    <property type="match status" value="1"/>
</dbReference>
<name>A0AAV4JLD3_9GAST</name>
<dbReference type="EMBL" id="BMAT01006989">
    <property type="protein sequence ID" value="GFS23598.1"/>
    <property type="molecule type" value="Genomic_DNA"/>
</dbReference>
<protein>
    <submittedName>
        <fullName evidence="1">Histone-lysine N-methyltransferase SETMAR</fullName>
    </submittedName>
</protein>
<dbReference type="AlphaFoldDB" id="A0AAV4JLD3"/>
<gene>
    <name evidence="1" type="ORF">ElyMa_003393600</name>
</gene>
<organism evidence="1 2">
    <name type="scientific">Elysia marginata</name>
    <dbReference type="NCBI Taxonomy" id="1093978"/>
    <lineage>
        <taxon>Eukaryota</taxon>
        <taxon>Metazoa</taxon>
        <taxon>Spiralia</taxon>
        <taxon>Lophotrochozoa</taxon>
        <taxon>Mollusca</taxon>
        <taxon>Gastropoda</taxon>
        <taxon>Heterobranchia</taxon>
        <taxon>Euthyneura</taxon>
        <taxon>Panpulmonata</taxon>
        <taxon>Sacoglossa</taxon>
        <taxon>Placobranchoidea</taxon>
        <taxon>Plakobranchidae</taxon>
        <taxon>Elysia</taxon>
    </lineage>
</organism>
<dbReference type="InterPro" id="IPR036397">
    <property type="entry name" value="RNaseH_sf"/>
</dbReference>
<reference evidence="1 2" key="1">
    <citation type="journal article" date="2021" name="Elife">
        <title>Chloroplast acquisition without the gene transfer in kleptoplastic sea slugs, Plakobranchus ocellatus.</title>
        <authorList>
            <person name="Maeda T."/>
            <person name="Takahashi S."/>
            <person name="Yoshida T."/>
            <person name="Shimamura S."/>
            <person name="Takaki Y."/>
            <person name="Nagai Y."/>
            <person name="Toyoda A."/>
            <person name="Suzuki Y."/>
            <person name="Arimoto A."/>
            <person name="Ishii H."/>
            <person name="Satoh N."/>
            <person name="Nishiyama T."/>
            <person name="Hasebe M."/>
            <person name="Maruyama T."/>
            <person name="Minagawa J."/>
            <person name="Obokata J."/>
            <person name="Shigenobu S."/>
        </authorList>
    </citation>
    <scope>NUCLEOTIDE SEQUENCE [LARGE SCALE GENOMIC DNA]</scope>
</reference>
<proteinExistence type="predicted"/>
<dbReference type="PANTHER" id="PTHR46060:SF1">
    <property type="entry name" value="MARINER MOS1 TRANSPOSASE-LIKE PROTEIN"/>
    <property type="match status" value="1"/>
</dbReference>
<accession>A0AAV4JLD3</accession>
<dbReference type="InterPro" id="IPR052709">
    <property type="entry name" value="Transposase-MT_Hybrid"/>
</dbReference>